<dbReference type="SUPFAM" id="SSF54211">
    <property type="entry name" value="Ribosomal protein S5 domain 2-like"/>
    <property type="match status" value="1"/>
</dbReference>
<keyword evidence="3 7" id="KW-0540">Nuclease</keyword>
<gene>
    <name evidence="7" type="primary">rnpA</name>
    <name evidence="10" type="ORF">DFR31_2641</name>
</gene>
<sequence>MVERATGSCAFPRSRRLTRPQDYRRVFSGARKAADRYFTVLARDNDRAGPRLGLAISRRAAPRAVDRNRIKRMAREVFRHRQSGLGDRDYVILARAAARDADKARLRRSLERHFDRLAGPPAGNQKNGTS</sequence>
<protein>
    <recommendedName>
        <fullName evidence="7 8">Ribonuclease P protein component</fullName>
        <shortName evidence="7">RNase P protein</shortName>
        <shortName evidence="7">RNaseP protein</shortName>
        <ecNumber evidence="7 8">3.1.26.5</ecNumber>
    </recommendedName>
    <alternativeName>
        <fullName evidence="7">Protein C5</fullName>
    </alternativeName>
</protein>
<dbReference type="EMBL" id="RCDA01000006">
    <property type="protein sequence ID" value="RLK46511.1"/>
    <property type="molecule type" value="Genomic_DNA"/>
</dbReference>
<accession>A0A498C225</accession>
<dbReference type="PANTHER" id="PTHR33992:SF1">
    <property type="entry name" value="RIBONUCLEASE P PROTEIN COMPONENT"/>
    <property type="match status" value="1"/>
</dbReference>
<dbReference type="InterPro" id="IPR020568">
    <property type="entry name" value="Ribosomal_Su5_D2-typ_SF"/>
</dbReference>
<organism evidence="10 11">
    <name type="scientific">Alkalispirillum mobile</name>
    <dbReference type="NCBI Taxonomy" id="85925"/>
    <lineage>
        <taxon>Bacteria</taxon>
        <taxon>Pseudomonadati</taxon>
        <taxon>Pseudomonadota</taxon>
        <taxon>Gammaproteobacteria</taxon>
        <taxon>Chromatiales</taxon>
        <taxon>Ectothiorhodospiraceae</taxon>
        <taxon>Alkalispirillum</taxon>
    </lineage>
</organism>
<evidence type="ECO:0000256" key="4">
    <source>
        <dbReference type="ARBA" id="ARBA00022759"/>
    </source>
</evidence>
<dbReference type="InterPro" id="IPR014721">
    <property type="entry name" value="Ribsml_uS5_D2-typ_fold_subgr"/>
</dbReference>
<dbReference type="Proteomes" id="UP000275461">
    <property type="component" value="Unassembled WGS sequence"/>
</dbReference>
<evidence type="ECO:0000313" key="11">
    <source>
        <dbReference type="Proteomes" id="UP000275461"/>
    </source>
</evidence>
<keyword evidence="2 7" id="KW-0819">tRNA processing</keyword>
<comment type="similarity">
    <text evidence="7">Belongs to the RnpA family.</text>
</comment>
<dbReference type="RefSeq" id="WP_121443148.1">
    <property type="nucleotide sequence ID" value="NZ_RCDA01000006.1"/>
</dbReference>
<dbReference type="HAMAP" id="MF_00227">
    <property type="entry name" value="RNase_P"/>
    <property type="match status" value="1"/>
</dbReference>
<dbReference type="InterPro" id="IPR020539">
    <property type="entry name" value="RNase_P_CS"/>
</dbReference>
<keyword evidence="5 7" id="KW-0378">Hydrolase</keyword>
<reference evidence="10 11" key="1">
    <citation type="submission" date="2018-10" db="EMBL/GenBank/DDBJ databases">
        <title>Genomic Encyclopedia of Type Strains, Phase IV (KMG-IV): sequencing the most valuable type-strain genomes for metagenomic binning, comparative biology and taxonomic classification.</title>
        <authorList>
            <person name="Goeker M."/>
        </authorList>
    </citation>
    <scope>NUCLEOTIDE SEQUENCE [LARGE SCALE GENOMIC DNA]</scope>
    <source>
        <strain evidence="10 11">DSM 12769</strain>
    </source>
</reference>
<dbReference type="NCBIfam" id="TIGR00188">
    <property type="entry name" value="rnpA"/>
    <property type="match status" value="1"/>
</dbReference>
<keyword evidence="11" id="KW-1185">Reference proteome</keyword>
<dbReference type="GO" id="GO:0000049">
    <property type="term" value="F:tRNA binding"/>
    <property type="evidence" value="ECO:0007669"/>
    <property type="project" value="UniProtKB-UniRule"/>
</dbReference>
<dbReference type="PROSITE" id="PS00648">
    <property type="entry name" value="RIBONUCLEASE_P"/>
    <property type="match status" value="1"/>
</dbReference>
<dbReference type="GO" id="GO:0042781">
    <property type="term" value="F:3'-tRNA processing endoribonuclease activity"/>
    <property type="evidence" value="ECO:0007669"/>
    <property type="project" value="TreeGrafter"/>
</dbReference>
<dbReference type="Gene3D" id="3.30.230.10">
    <property type="match status" value="1"/>
</dbReference>
<evidence type="ECO:0000256" key="9">
    <source>
        <dbReference type="SAM" id="MobiDB-lite"/>
    </source>
</evidence>
<dbReference type="AlphaFoldDB" id="A0A498C225"/>
<comment type="function">
    <text evidence="1 7">RNaseP catalyzes the removal of the 5'-leader sequence from pre-tRNA to produce the mature 5'-terminus. It can also cleave other RNA substrates such as 4.5S RNA. The protein component plays an auxiliary but essential role in vivo by binding to the 5'-leader sequence and broadening the substrate specificity of the ribozyme.</text>
</comment>
<dbReference type="PANTHER" id="PTHR33992">
    <property type="entry name" value="RIBONUCLEASE P PROTEIN COMPONENT"/>
    <property type="match status" value="1"/>
</dbReference>
<comment type="caution">
    <text evidence="10">The sequence shown here is derived from an EMBL/GenBank/DDBJ whole genome shotgun (WGS) entry which is preliminary data.</text>
</comment>
<dbReference type="EC" id="3.1.26.5" evidence="7 8"/>
<dbReference type="OrthoDB" id="9796422at2"/>
<comment type="catalytic activity">
    <reaction evidence="7">
        <text>Endonucleolytic cleavage of RNA, removing 5'-extranucleotides from tRNA precursor.</text>
        <dbReference type="EC" id="3.1.26.5"/>
    </reaction>
</comment>
<evidence type="ECO:0000256" key="1">
    <source>
        <dbReference type="ARBA" id="ARBA00002663"/>
    </source>
</evidence>
<name>A0A498C225_9GAMM</name>
<keyword evidence="6 7" id="KW-0694">RNA-binding</keyword>
<dbReference type="GO" id="GO:0004526">
    <property type="term" value="F:ribonuclease P activity"/>
    <property type="evidence" value="ECO:0007669"/>
    <property type="project" value="UniProtKB-UniRule"/>
</dbReference>
<evidence type="ECO:0000256" key="7">
    <source>
        <dbReference type="HAMAP-Rule" id="MF_00227"/>
    </source>
</evidence>
<evidence type="ECO:0000313" key="10">
    <source>
        <dbReference type="EMBL" id="RLK46511.1"/>
    </source>
</evidence>
<feature type="region of interest" description="Disordered" evidence="9">
    <location>
        <begin position="111"/>
        <end position="130"/>
    </location>
</feature>
<dbReference type="GO" id="GO:0030677">
    <property type="term" value="C:ribonuclease P complex"/>
    <property type="evidence" value="ECO:0007669"/>
    <property type="project" value="TreeGrafter"/>
</dbReference>
<dbReference type="Pfam" id="PF00825">
    <property type="entry name" value="Ribonuclease_P"/>
    <property type="match status" value="1"/>
</dbReference>
<evidence type="ECO:0000256" key="5">
    <source>
        <dbReference type="ARBA" id="ARBA00022801"/>
    </source>
</evidence>
<evidence type="ECO:0000256" key="2">
    <source>
        <dbReference type="ARBA" id="ARBA00022694"/>
    </source>
</evidence>
<keyword evidence="4 7" id="KW-0255">Endonuclease</keyword>
<evidence type="ECO:0000256" key="8">
    <source>
        <dbReference type="NCBIfam" id="TIGR00188"/>
    </source>
</evidence>
<evidence type="ECO:0000256" key="6">
    <source>
        <dbReference type="ARBA" id="ARBA00022884"/>
    </source>
</evidence>
<evidence type="ECO:0000256" key="3">
    <source>
        <dbReference type="ARBA" id="ARBA00022722"/>
    </source>
</evidence>
<comment type="subunit">
    <text evidence="7">Consists of a catalytic RNA component (M1 or rnpB) and a protein subunit.</text>
</comment>
<dbReference type="InterPro" id="IPR000100">
    <property type="entry name" value="RNase_P"/>
</dbReference>
<proteinExistence type="inferred from homology"/>
<dbReference type="GO" id="GO:0001682">
    <property type="term" value="P:tRNA 5'-leader removal"/>
    <property type="evidence" value="ECO:0007669"/>
    <property type="project" value="UniProtKB-UniRule"/>
</dbReference>